<evidence type="ECO:0000313" key="3">
    <source>
        <dbReference type="EMBL" id="KAF5657625.1"/>
    </source>
</evidence>
<proteinExistence type="predicted"/>
<feature type="compositionally biased region" description="Polar residues" evidence="2">
    <location>
        <begin position="113"/>
        <end position="124"/>
    </location>
</feature>
<dbReference type="Proteomes" id="UP000567885">
    <property type="component" value="Unassembled WGS sequence"/>
</dbReference>
<evidence type="ECO:0000256" key="1">
    <source>
        <dbReference type="ARBA" id="ARBA00023242"/>
    </source>
</evidence>
<organism evidence="3 4">
    <name type="scientific">Fusarium heterosporum</name>
    <dbReference type="NCBI Taxonomy" id="42747"/>
    <lineage>
        <taxon>Eukaryota</taxon>
        <taxon>Fungi</taxon>
        <taxon>Dikarya</taxon>
        <taxon>Ascomycota</taxon>
        <taxon>Pezizomycotina</taxon>
        <taxon>Sordariomycetes</taxon>
        <taxon>Hypocreomycetidae</taxon>
        <taxon>Hypocreales</taxon>
        <taxon>Nectriaceae</taxon>
        <taxon>Fusarium</taxon>
        <taxon>Fusarium heterosporum species complex</taxon>
    </lineage>
</organism>
<feature type="region of interest" description="Disordered" evidence="2">
    <location>
        <begin position="112"/>
        <end position="144"/>
    </location>
</feature>
<reference evidence="3 4" key="1">
    <citation type="submission" date="2020-05" db="EMBL/GenBank/DDBJ databases">
        <title>Identification and distribution of gene clusters putatively required for synthesis of sphingolipid metabolism inhibitors in phylogenetically diverse species of the filamentous fungus Fusarium.</title>
        <authorList>
            <person name="Kim H.-S."/>
            <person name="Busman M."/>
            <person name="Brown D.W."/>
            <person name="Divon H."/>
            <person name="Uhlig S."/>
            <person name="Proctor R.H."/>
        </authorList>
    </citation>
    <scope>NUCLEOTIDE SEQUENCE [LARGE SCALE GENOMIC DNA]</scope>
    <source>
        <strain evidence="3 4">NRRL 20693</strain>
    </source>
</reference>
<accession>A0A8H5SPW9</accession>
<keyword evidence="4" id="KW-1185">Reference proteome</keyword>
<sequence length="144" mass="15986">MLLRADIISSTSLRTVPRLRKYYPDLISHDYGGSTMNPLLRMEEYVGCEGWVLIAIADTSALGIWKLEEQENSTLAHQNLCNRGGQIDSDIQEGLRGLEERCRKREGNIAAFYTTSPNQATQTKKPSKPQRPASGPTLHGSILA</sequence>
<evidence type="ECO:0000256" key="2">
    <source>
        <dbReference type="SAM" id="MobiDB-lite"/>
    </source>
</evidence>
<dbReference type="Pfam" id="PF11951">
    <property type="entry name" value="Fungal_trans_2"/>
    <property type="match status" value="1"/>
</dbReference>
<dbReference type="AlphaFoldDB" id="A0A8H5SPW9"/>
<dbReference type="EMBL" id="JAAGWQ010000275">
    <property type="protein sequence ID" value="KAF5657625.1"/>
    <property type="molecule type" value="Genomic_DNA"/>
</dbReference>
<keyword evidence="1" id="KW-0539">Nucleus</keyword>
<evidence type="ECO:0000313" key="4">
    <source>
        <dbReference type="Proteomes" id="UP000567885"/>
    </source>
</evidence>
<protein>
    <submittedName>
        <fullName evidence="3">C6 transcription</fullName>
    </submittedName>
</protein>
<comment type="caution">
    <text evidence="3">The sequence shown here is derived from an EMBL/GenBank/DDBJ whole genome shotgun (WGS) entry which is preliminary data.</text>
</comment>
<name>A0A8H5SPW9_FUSHE</name>
<gene>
    <name evidence="3" type="ORF">FHETE_10327</name>
</gene>
<dbReference type="InterPro" id="IPR021858">
    <property type="entry name" value="Fun_TF"/>
</dbReference>
<dbReference type="OrthoDB" id="3251668at2759"/>